<evidence type="ECO:0000313" key="2">
    <source>
        <dbReference type="EMBL" id="TQL78440.1"/>
    </source>
</evidence>
<dbReference type="GO" id="GO:0006950">
    <property type="term" value="P:response to stress"/>
    <property type="evidence" value="ECO:0007669"/>
    <property type="project" value="TreeGrafter"/>
</dbReference>
<dbReference type="OrthoDB" id="5432081at2"/>
<dbReference type="SUPFAM" id="SSF46785">
    <property type="entry name" value="Winged helix' DNA-binding domain"/>
    <property type="match status" value="1"/>
</dbReference>
<proteinExistence type="predicted"/>
<protein>
    <submittedName>
        <fullName evidence="2">DNA-binding MarR family transcriptional regulator</fullName>
    </submittedName>
</protein>
<keyword evidence="3" id="KW-1185">Reference proteome</keyword>
<comment type="caution">
    <text evidence="2">The sequence shown here is derived from an EMBL/GenBank/DDBJ whole genome shotgun (WGS) entry which is preliminary data.</text>
</comment>
<accession>A0A543B0Y7</accession>
<dbReference type="InterPro" id="IPR000835">
    <property type="entry name" value="HTH_MarR-typ"/>
</dbReference>
<dbReference type="PANTHER" id="PTHR33164:SF99">
    <property type="entry name" value="MARR FAMILY REGULATORY PROTEIN"/>
    <property type="match status" value="1"/>
</dbReference>
<dbReference type="Gene3D" id="1.10.10.10">
    <property type="entry name" value="Winged helix-like DNA-binding domain superfamily/Winged helix DNA-binding domain"/>
    <property type="match status" value="1"/>
</dbReference>
<dbReference type="RefSeq" id="WP_142042870.1">
    <property type="nucleotide sequence ID" value="NZ_JBHTGS010000003.1"/>
</dbReference>
<organism evidence="2 3">
    <name type="scientific">Stackebrandtia endophytica</name>
    <dbReference type="NCBI Taxonomy" id="1496996"/>
    <lineage>
        <taxon>Bacteria</taxon>
        <taxon>Bacillati</taxon>
        <taxon>Actinomycetota</taxon>
        <taxon>Actinomycetes</taxon>
        <taxon>Glycomycetales</taxon>
        <taxon>Glycomycetaceae</taxon>
        <taxon>Stackebrandtia</taxon>
    </lineage>
</organism>
<dbReference type="InterPro" id="IPR036390">
    <property type="entry name" value="WH_DNA-bd_sf"/>
</dbReference>
<dbReference type="InParanoid" id="A0A543B0Y7"/>
<dbReference type="GO" id="GO:0003677">
    <property type="term" value="F:DNA binding"/>
    <property type="evidence" value="ECO:0007669"/>
    <property type="project" value="UniProtKB-KW"/>
</dbReference>
<dbReference type="PANTHER" id="PTHR33164">
    <property type="entry name" value="TRANSCRIPTIONAL REGULATOR, MARR FAMILY"/>
    <property type="match status" value="1"/>
</dbReference>
<dbReference type="PROSITE" id="PS50995">
    <property type="entry name" value="HTH_MARR_2"/>
    <property type="match status" value="1"/>
</dbReference>
<dbReference type="Proteomes" id="UP000317043">
    <property type="component" value="Unassembled WGS sequence"/>
</dbReference>
<gene>
    <name evidence="2" type="ORF">FB566_4027</name>
</gene>
<dbReference type="Pfam" id="PF01047">
    <property type="entry name" value="MarR"/>
    <property type="match status" value="1"/>
</dbReference>
<dbReference type="EMBL" id="VFOW01000001">
    <property type="protein sequence ID" value="TQL78440.1"/>
    <property type="molecule type" value="Genomic_DNA"/>
</dbReference>
<feature type="domain" description="HTH marR-type" evidence="1">
    <location>
        <begin position="1"/>
        <end position="147"/>
    </location>
</feature>
<dbReference type="InterPro" id="IPR036388">
    <property type="entry name" value="WH-like_DNA-bd_sf"/>
</dbReference>
<dbReference type="SMART" id="SM00347">
    <property type="entry name" value="HTH_MARR"/>
    <property type="match status" value="1"/>
</dbReference>
<sequence>MTAPRWLNDQESHAWRSFHAMQSDLSTALERQLSQESGLSSADYELLVVLSETEGHRLRARELRNQVSWDRSRLAHQVRRMEQRGLLRRTECETDARGTMVELTEDGLHAIQNAAPGHLGAVRRYLVDLLTPEELVMLSEVSQRVIKRISEDRNGEDC</sequence>
<keyword evidence="2" id="KW-0238">DNA-binding</keyword>
<dbReference type="PRINTS" id="PR00598">
    <property type="entry name" value="HTHMARR"/>
</dbReference>
<dbReference type="GO" id="GO:0003700">
    <property type="term" value="F:DNA-binding transcription factor activity"/>
    <property type="evidence" value="ECO:0007669"/>
    <property type="project" value="InterPro"/>
</dbReference>
<reference evidence="2 3" key="1">
    <citation type="submission" date="2019-06" db="EMBL/GenBank/DDBJ databases">
        <title>Sequencing the genomes of 1000 actinobacteria strains.</title>
        <authorList>
            <person name="Klenk H.-P."/>
        </authorList>
    </citation>
    <scope>NUCLEOTIDE SEQUENCE [LARGE SCALE GENOMIC DNA]</scope>
    <source>
        <strain evidence="2 3">DSM 45928</strain>
    </source>
</reference>
<evidence type="ECO:0000313" key="3">
    <source>
        <dbReference type="Proteomes" id="UP000317043"/>
    </source>
</evidence>
<dbReference type="AlphaFoldDB" id="A0A543B0Y7"/>
<name>A0A543B0Y7_9ACTN</name>
<evidence type="ECO:0000259" key="1">
    <source>
        <dbReference type="PROSITE" id="PS50995"/>
    </source>
</evidence>
<dbReference type="InterPro" id="IPR039422">
    <property type="entry name" value="MarR/SlyA-like"/>
</dbReference>